<proteinExistence type="predicted"/>
<dbReference type="RefSeq" id="WP_006358889.1">
    <property type="nucleotide sequence ID" value="NZ_BACI01000056.1"/>
</dbReference>
<accession>F9VVD6</accession>
<name>F9VVD6_9ACTN</name>
<comment type="caution">
    <text evidence="1">The sequence shown here is derived from an EMBL/GenBank/DDBJ whole genome shotgun (WGS) entry which is preliminary data.</text>
</comment>
<evidence type="ECO:0000313" key="1">
    <source>
        <dbReference type="EMBL" id="GAA12759.1"/>
    </source>
</evidence>
<dbReference type="Proteomes" id="UP000003558">
    <property type="component" value="Unassembled WGS sequence"/>
</dbReference>
<dbReference type="AlphaFoldDB" id="F9VVD6"/>
<sequence>MWSAPEGKAKADPAGSNEWWATRAFPGIPKGSNATLDKFIEAAGDKAVVNDYGISSQPTSKAGTVNIDNVSFNGCTTNFTATDVAGGFGSLENLFP</sequence>
<gene>
    <name evidence="1" type="ORF">GOALK_056_01920</name>
</gene>
<dbReference type="eggNOG" id="ENOG5031EFB">
    <property type="taxonomic scope" value="Bacteria"/>
</dbReference>
<reference evidence="1 2" key="1">
    <citation type="submission" date="2011-05" db="EMBL/GenBank/DDBJ databases">
        <title>Whole genome shotgun sequence of Gordonia alkanivorans NBRC 16433.</title>
        <authorList>
            <person name="Hosoyama A."/>
            <person name="Nakamura S."/>
            <person name="Takarada H."/>
            <person name="Tsuchikane K."/>
            <person name="Yamazaki S."/>
            <person name="Fujita N."/>
        </authorList>
    </citation>
    <scope>NUCLEOTIDE SEQUENCE [LARGE SCALE GENOMIC DNA]</scope>
    <source>
        <strain evidence="1 2">NBRC 16433</strain>
    </source>
</reference>
<dbReference type="EMBL" id="BACI01000056">
    <property type="protein sequence ID" value="GAA12759.1"/>
    <property type="molecule type" value="Genomic_DNA"/>
</dbReference>
<organism evidence="1 2">
    <name type="scientific">Gordonia alkanivorans NBRC 16433</name>
    <dbReference type="NCBI Taxonomy" id="1027371"/>
    <lineage>
        <taxon>Bacteria</taxon>
        <taxon>Bacillati</taxon>
        <taxon>Actinomycetota</taxon>
        <taxon>Actinomycetes</taxon>
        <taxon>Mycobacteriales</taxon>
        <taxon>Gordoniaceae</taxon>
        <taxon>Gordonia</taxon>
    </lineage>
</organism>
<protein>
    <submittedName>
        <fullName evidence="1">Uncharacterized protein</fullName>
    </submittedName>
</protein>
<evidence type="ECO:0000313" key="2">
    <source>
        <dbReference type="Proteomes" id="UP000003558"/>
    </source>
</evidence>